<dbReference type="EMBL" id="MGBR01000001">
    <property type="protein sequence ID" value="OGK73593.1"/>
    <property type="molecule type" value="Genomic_DNA"/>
</dbReference>
<evidence type="ECO:0000256" key="1">
    <source>
        <dbReference type="ARBA" id="ARBA00007118"/>
    </source>
</evidence>
<dbReference type="InterPro" id="IPR029479">
    <property type="entry name" value="Nitroreductase"/>
</dbReference>
<dbReference type="Pfam" id="PF00881">
    <property type="entry name" value="Nitroreductase"/>
    <property type="match status" value="1"/>
</dbReference>
<organism evidence="4 5">
    <name type="scientific">Candidatus Roizmanbacteria bacterium RIFOXYD1_FULL_38_12</name>
    <dbReference type="NCBI Taxonomy" id="1802093"/>
    <lineage>
        <taxon>Bacteria</taxon>
        <taxon>Candidatus Roizmaniibacteriota</taxon>
    </lineage>
</organism>
<dbReference type="Proteomes" id="UP000177050">
    <property type="component" value="Unassembled WGS sequence"/>
</dbReference>
<dbReference type="GO" id="GO:0016491">
    <property type="term" value="F:oxidoreductase activity"/>
    <property type="evidence" value="ECO:0007669"/>
    <property type="project" value="UniProtKB-KW"/>
</dbReference>
<gene>
    <name evidence="4" type="ORF">A3K52_02255</name>
</gene>
<comment type="similarity">
    <text evidence="1">Belongs to the nitroreductase family.</text>
</comment>
<sequence length="189" mass="21521">MINISLLAKKKRNNSNKVLESIIFRWSPRMMTGKTIPENDLLTLIEAALYAPSAFNAQPERFYYAKQGDKSFTDLIQLLSAFNQNWCKKAAFLIIVVSKKTFEHNGKFDRTHSFDSGAAWQAFAIEGVNRNFVVHAMSGFDYDKAKQYLKLGDDYDVECMIAVGQPSDEVNQEKITLRKPVKEIAIKLT</sequence>
<name>A0A1F7L0D4_9BACT</name>
<evidence type="ECO:0000259" key="3">
    <source>
        <dbReference type="Pfam" id="PF00881"/>
    </source>
</evidence>
<accession>A0A1F7L0D4</accession>
<proteinExistence type="inferred from homology"/>
<dbReference type="CDD" id="cd02138">
    <property type="entry name" value="TdsD-like"/>
    <property type="match status" value="1"/>
</dbReference>
<keyword evidence="2" id="KW-0560">Oxidoreductase</keyword>
<reference evidence="4 5" key="1">
    <citation type="journal article" date="2016" name="Nat. Commun.">
        <title>Thousands of microbial genomes shed light on interconnected biogeochemical processes in an aquifer system.</title>
        <authorList>
            <person name="Anantharaman K."/>
            <person name="Brown C.T."/>
            <person name="Hug L.A."/>
            <person name="Sharon I."/>
            <person name="Castelle C.J."/>
            <person name="Probst A.J."/>
            <person name="Thomas B.C."/>
            <person name="Singh A."/>
            <person name="Wilkins M.J."/>
            <person name="Karaoz U."/>
            <person name="Brodie E.L."/>
            <person name="Williams K.H."/>
            <person name="Hubbard S.S."/>
            <person name="Banfield J.F."/>
        </authorList>
    </citation>
    <scope>NUCLEOTIDE SEQUENCE [LARGE SCALE GENOMIC DNA]</scope>
</reference>
<protein>
    <recommendedName>
        <fullName evidence="3">Nitroreductase domain-containing protein</fullName>
    </recommendedName>
</protein>
<dbReference type="AlphaFoldDB" id="A0A1F7L0D4"/>
<evidence type="ECO:0000313" key="4">
    <source>
        <dbReference type="EMBL" id="OGK73593.1"/>
    </source>
</evidence>
<dbReference type="PANTHER" id="PTHR43673:SF10">
    <property type="entry name" value="NADH DEHYDROGENASE_NAD(P)H NITROREDUCTASE XCC3605-RELATED"/>
    <property type="match status" value="1"/>
</dbReference>
<dbReference type="InterPro" id="IPR000415">
    <property type="entry name" value="Nitroreductase-like"/>
</dbReference>
<comment type="caution">
    <text evidence="4">The sequence shown here is derived from an EMBL/GenBank/DDBJ whole genome shotgun (WGS) entry which is preliminary data.</text>
</comment>
<dbReference type="SUPFAM" id="SSF55469">
    <property type="entry name" value="FMN-dependent nitroreductase-like"/>
    <property type="match status" value="1"/>
</dbReference>
<dbReference type="Gene3D" id="3.40.109.10">
    <property type="entry name" value="NADH Oxidase"/>
    <property type="match status" value="1"/>
</dbReference>
<dbReference type="PANTHER" id="PTHR43673">
    <property type="entry name" value="NAD(P)H NITROREDUCTASE YDGI-RELATED"/>
    <property type="match status" value="1"/>
</dbReference>
<evidence type="ECO:0000313" key="5">
    <source>
        <dbReference type="Proteomes" id="UP000177050"/>
    </source>
</evidence>
<evidence type="ECO:0000256" key="2">
    <source>
        <dbReference type="ARBA" id="ARBA00023002"/>
    </source>
</evidence>
<feature type="domain" description="Nitroreductase" evidence="3">
    <location>
        <begin position="24"/>
        <end position="164"/>
    </location>
</feature>